<evidence type="ECO:0000313" key="2">
    <source>
        <dbReference type="EMBL" id="KKQ02048.1"/>
    </source>
</evidence>
<sequence>MDQISNSDKVPQKISKFLIAMPLVLLTILLGLSMVFVIKQGKIKKQSEAQIIQIKNIFPATPVPTITGMVVPVITKYDNPFEEKTQYKNPFSGNENPFDNLK</sequence>
<evidence type="ECO:0000256" key="1">
    <source>
        <dbReference type="SAM" id="Phobius"/>
    </source>
</evidence>
<dbReference type="AlphaFoldDB" id="A0A0G0E581"/>
<keyword evidence="1" id="KW-0812">Transmembrane</keyword>
<dbReference type="Proteomes" id="UP000034344">
    <property type="component" value="Unassembled WGS sequence"/>
</dbReference>
<proteinExistence type="predicted"/>
<dbReference type="STRING" id="1618480.US11_C0001G0007"/>
<keyword evidence="1" id="KW-1133">Transmembrane helix</keyword>
<reference evidence="2 3" key="1">
    <citation type="journal article" date="2015" name="Nature">
        <title>rRNA introns, odd ribosomes, and small enigmatic genomes across a large radiation of phyla.</title>
        <authorList>
            <person name="Brown C.T."/>
            <person name="Hug L.A."/>
            <person name="Thomas B.C."/>
            <person name="Sharon I."/>
            <person name="Castelle C.J."/>
            <person name="Singh A."/>
            <person name="Wilkins M.J."/>
            <person name="Williams K.H."/>
            <person name="Banfield J.F."/>
        </authorList>
    </citation>
    <scope>NUCLEOTIDE SEQUENCE [LARGE SCALE GENOMIC DNA]</scope>
</reference>
<accession>A0A0G0E581</accession>
<organism evidence="2 3">
    <name type="scientific">Candidatus Roizmanbacteria bacterium GW2011_GWA2_36_23</name>
    <dbReference type="NCBI Taxonomy" id="1618480"/>
    <lineage>
        <taxon>Bacteria</taxon>
        <taxon>Candidatus Roizmaniibacteriota</taxon>
    </lineage>
</organism>
<dbReference type="EMBL" id="LBRS01000001">
    <property type="protein sequence ID" value="KKQ02048.1"/>
    <property type="molecule type" value="Genomic_DNA"/>
</dbReference>
<feature type="transmembrane region" description="Helical" evidence="1">
    <location>
        <begin position="17"/>
        <end position="38"/>
    </location>
</feature>
<protein>
    <submittedName>
        <fullName evidence="2">Uncharacterized protein</fullName>
    </submittedName>
</protein>
<name>A0A0G0E581_9BACT</name>
<gene>
    <name evidence="2" type="ORF">US11_C0001G0007</name>
</gene>
<comment type="caution">
    <text evidence="2">The sequence shown here is derived from an EMBL/GenBank/DDBJ whole genome shotgun (WGS) entry which is preliminary data.</text>
</comment>
<keyword evidence="1" id="KW-0472">Membrane</keyword>
<evidence type="ECO:0000313" key="3">
    <source>
        <dbReference type="Proteomes" id="UP000034344"/>
    </source>
</evidence>